<dbReference type="GO" id="GO:0003755">
    <property type="term" value="F:peptidyl-prolyl cis-trans isomerase activity"/>
    <property type="evidence" value="ECO:0000318"/>
    <property type="project" value="GO_Central"/>
</dbReference>
<sequence length="599" mass="66374">MAPKDTDISDIEDDDLEEEPGEEIESAPPLEACEEREINRMGLKKKLIKSGSGYETPAYNDEVIVHYVGALVDGTQFVSSRDGGEPSTIKIGHGQVVAGLECGIITMRRGETALFTVPPNMAYGASGAPGVPPDFEVRFEVELISWFSVIDVRKDGGVMKKILSKGTGNDTPGDLDEVTVKYEVMLVDGQVVAKTPEEGLEFCVKDGHLCPALPRVVKTMRRGEKAMVTVEPRYAFKEQGRSAENGFSAIPPNATLSIDLELISFKSVVDVLGYMSVLKKILKEGDGPSANEGAVARVRFSGLLEDGTLFEKKGFDGDDLFEFVIDEEQVIYGLDRAAATMKKGEISIVTIKPEYGFGNIEAERDLAIVPAFSTVVYELEMVDFTKEEESWEMDTHERIKAAETKKEEGNVLYKIGKYTRAAKKYDKAMDYVREDDSFEDNQMKLVKALKVSCWLNNGACSLKLDEYKGAINLCSKVLNVESQNVKALYRRAQAYMGTSDLDLAELDLKKALEVDPQNREVKALHKTLKQMQIESNKRDAKLFGNMFSRMRKDECMGSKKLKLESQEKEKGKEGAVSMDMETPSISTAQPCDAMWVDSS</sequence>
<evidence type="ECO:0000259" key="10">
    <source>
        <dbReference type="PROSITE" id="PS50059"/>
    </source>
</evidence>
<feature type="compositionally biased region" description="Basic and acidic residues" evidence="9">
    <location>
        <begin position="558"/>
        <end position="573"/>
    </location>
</feature>
<keyword evidence="6 7" id="KW-0413">Isomerase</keyword>
<evidence type="ECO:0000256" key="6">
    <source>
        <dbReference type="ARBA" id="ARBA00023235"/>
    </source>
</evidence>
<dbReference type="SUPFAM" id="SSF48452">
    <property type="entry name" value="TPR-like"/>
    <property type="match status" value="1"/>
</dbReference>
<accession>U5DDW3</accession>
<dbReference type="InterPro" id="IPR001179">
    <property type="entry name" value="PPIase_FKBP_dom"/>
</dbReference>
<evidence type="ECO:0000256" key="4">
    <source>
        <dbReference type="ARBA" id="ARBA00022803"/>
    </source>
</evidence>
<evidence type="ECO:0000256" key="2">
    <source>
        <dbReference type="ARBA" id="ARBA00013194"/>
    </source>
</evidence>
<dbReference type="FunFam" id="3.10.50.40:FF:000017">
    <property type="entry name" value="Peptidylprolyl isomerase"/>
    <property type="match status" value="1"/>
</dbReference>
<dbReference type="InterPro" id="IPR019734">
    <property type="entry name" value="TPR_rpt"/>
</dbReference>
<reference evidence="12" key="1">
    <citation type="journal article" date="2013" name="Science">
        <title>The Amborella genome and the evolution of flowering plants.</title>
        <authorList>
            <consortium name="Amborella Genome Project"/>
        </authorList>
    </citation>
    <scope>NUCLEOTIDE SEQUENCE [LARGE SCALE GENOMIC DNA]</scope>
</reference>
<dbReference type="EC" id="5.2.1.8" evidence="2 7"/>
<name>U5DDW3_AMBTC</name>
<dbReference type="InterPro" id="IPR011990">
    <property type="entry name" value="TPR-like_helical_dom_sf"/>
</dbReference>
<feature type="region of interest" description="Disordered" evidence="9">
    <location>
        <begin position="1"/>
        <end position="31"/>
    </location>
</feature>
<dbReference type="eggNOG" id="KOG0543">
    <property type="taxonomic scope" value="Eukaryota"/>
</dbReference>
<evidence type="ECO:0000256" key="8">
    <source>
        <dbReference type="PROSITE-ProRule" id="PRU00339"/>
    </source>
</evidence>
<dbReference type="PANTHER" id="PTHR46512:SF9">
    <property type="entry name" value="PEPTIDYLPROLYL ISOMERASE"/>
    <property type="match status" value="1"/>
</dbReference>
<dbReference type="Proteomes" id="UP000017836">
    <property type="component" value="Unassembled WGS sequence"/>
</dbReference>
<evidence type="ECO:0000256" key="9">
    <source>
        <dbReference type="SAM" id="MobiDB-lite"/>
    </source>
</evidence>
<gene>
    <name evidence="11" type="ORF">AMTR_s00065p00132670</name>
</gene>
<dbReference type="Gene3D" id="1.25.40.10">
    <property type="entry name" value="Tetratricopeptide repeat domain"/>
    <property type="match status" value="1"/>
</dbReference>
<feature type="repeat" description="TPR" evidence="8">
    <location>
        <begin position="402"/>
        <end position="435"/>
    </location>
</feature>
<evidence type="ECO:0000256" key="5">
    <source>
        <dbReference type="ARBA" id="ARBA00023110"/>
    </source>
</evidence>
<dbReference type="OMA" id="QAILTIH"/>
<dbReference type="SMART" id="SM00028">
    <property type="entry name" value="TPR"/>
    <property type="match status" value="3"/>
</dbReference>
<dbReference type="HOGENOM" id="CLU_013615_13_4_1"/>
<protein>
    <recommendedName>
        <fullName evidence="2 7">peptidylprolyl isomerase</fullName>
        <ecNumber evidence="2 7">5.2.1.8</ecNumber>
    </recommendedName>
</protein>
<dbReference type="FunFam" id="1.25.40.10:FF:000008">
    <property type="entry name" value="Peptidylprolyl isomerase"/>
    <property type="match status" value="1"/>
</dbReference>
<keyword evidence="3" id="KW-0677">Repeat</keyword>
<keyword evidence="5 7" id="KW-0697">Rotamase</keyword>
<dbReference type="Gramene" id="ERN18583">
    <property type="protein sequence ID" value="ERN18583"/>
    <property type="gene ID" value="AMTR_s00065p00132670"/>
</dbReference>
<feature type="repeat" description="TPR" evidence="8">
    <location>
        <begin position="485"/>
        <end position="518"/>
    </location>
</feature>
<dbReference type="PROSITE" id="PS50005">
    <property type="entry name" value="TPR"/>
    <property type="match status" value="2"/>
</dbReference>
<comment type="catalytic activity">
    <reaction evidence="1 7">
        <text>[protein]-peptidylproline (omega=180) = [protein]-peptidylproline (omega=0)</text>
        <dbReference type="Rhea" id="RHEA:16237"/>
        <dbReference type="Rhea" id="RHEA-COMP:10747"/>
        <dbReference type="Rhea" id="RHEA-COMP:10748"/>
        <dbReference type="ChEBI" id="CHEBI:83833"/>
        <dbReference type="ChEBI" id="CHEBI:83834"/>
        <dbReference type="EC" id="5.2.1.8"/>
    </reaction>
</comment>
<feature type="domain" description="PPIase FKBP-type" evidence="10">
    <location>
        <begin position="175"/>
        <end position="266"/>
    </location>
</feature>
<feature type="domain" description="PPIase FKBP-type" evidence="10">
    <location>
        <begin position="60"/>
        <end position="147"/>
    </location>
</feature>
<evidence type="ECO:0000256" key="3">
    <source>
        <dbReference type="ARBA" id="ARBA00022737"/>
    </source>
</evidence>
<feature type="domain" description="PPIase FKBP-type" evidence="10">
    <location>
        <begin position="293"/>
        <end position="385"/>
    </location>
</feature>
<keyword evidence="4 8" id="KW-0802">TPR repeat</keyword>
<dbReference type="PROSITE" id="PS50059">
    <property type="entry name" value="FKBP_PPIASE"/>
    <property type="match status" value="3"/>
</dbReference>
<dbReference type="InterPro" id="IPR050754">
    <property type="entry name" value="FKBP4/5/8-like"/>
</dbReference>
<evidence type="ECO:0000256" key="7">
    <source>
        <dbReference type="PROSITE-ProRule" id="PRU00277"/>
    </source>
</evidence>
<dbReference type="InterPro" id="IPR046357">
    <property type="entry name" value="PPIase_dom_sf"/>
</dbReference>
<evidence type="ECO:0000256" key="1">
    <source>
        <dbReference type="ARBA" id="ARBA00000971"/>
    </source>
</evidence>
<dbReference type="STRING" id="13333.U5DDW3"/>
<dbReference type="Gene3D" id="3.10.50.40">
    <property type="match status" value="3"/>
</dbReference>
<evidence type="ECO:0000313" key="11">
    <source>
        <dbReference type="EMBL" id="ERN18583.1"/>
    </source>
</evidence>
<evidence type="ECO:0000313" key="12">
    <source>
        <dbReference type="Proteomes" id="UP000017836"/>
    </source>
</evidence>
<dbReference type="Pfam" id="PF00254">
    <property type="entry name" value="FKBP_C"/>
    <property type="match status" value="3"/>
</dbReference>
<feature type="region of interest" description="Disordered" evidence="9">
    <location>
        <begin position="558"/>
        <end position="587"/>
    </location>
</feature>
<keyword evidence="12" id="KW-1185">Reference proteome</keyword>
<dbReference type="PANTHER" id="PTHR46512">
    <property type="entry name" value="PEPTIDYLPROLYL ISOMERASE"/>
    <property type="match status" value="1"/>
</dbReference>
<dbReference type="Pfam" id="PF14559">
    <property type="entry name" value="TPR_19"/>
    <property type="match status" value="1"/>
</dbReference>
<organism evidence="11 12">
    <name type="scientific">Amborella trichopoda</name>
    <dbReference type="NCBI Taxonomy" id="13333"/>
    <lineage>
        <taxon>Eukaryota</taxon>
        <taxon>Viridiplantae</taxon>
        <taxon>Streptophyta</taxon>
        <taxon>Embryophyta</taxon>
        <taxon>Tracheophyta</taxon>
        <taxon>Spermatophyta</taxon>
        <taxon>Magnoliopsida</taxon>
        <taxon>Amborellales</taxon>
        <taxon>Amborellaceae</taxon>
        <taxon>Amborella</taxon>
    </lineage>
</organism>
<dbReference type="AlphaFoldDB" id="U5DDW3"/>
<dbReference type="EMBL" id="KI392088">
    <property type="protein sequence ID" value="ERN18583.1"/>
    <property type="molecule type" value="Genomic_DNA"/>
</dbReference>
<feature type="compositionally biased region" description="Acidic residues" evidence="9">
    <location>
        <begin position="8"/>
        <end position="25"/>
    </location>
</feature>
<dbReference type="SUPFAM" id="SSF54534">
    <property type="entry name" value="FKBP-like"/>
    <property type="match status" value="3"/>
</dbReference>
<proteinExistence type="predicted"/>